<keyword evidence="4" id="KW-1185">Reference proteome</keyword>
<dbReference type="Proteomes" id="UP000288794">
    <property type="component" value="Unassembled WGS sequence"/>
</dbReference>
<name>A0A443ICZ0_9GAMM</name>
<evidence type="ECO:0000259" key="1">
    <source>
        <dbReference type="Pfam" id="PF04993"/>
    </source>
</evidence>
<dbReference type="InterPro" id="IPR007077">
    <property type="entry name" value="TfoX_C"/>
</dbReference>
<dbReference type="SUPFAM" id="SSF159894">
    <property type="entry name" value="YgaC/TfoX-N like"/>
    <property type="match status" value="1"/>
</dbReference>
<gene>
    <name evidence="3" type="ORF">ED28_10160</name>
</gene>
<feature type="domain" description="TfoX C-terminal" evidence="2">
    <location>
        <begin position="117"/>
        <end position="193"/>
    </location>
</feature>
<dbReference type="RefSeq" id="WP_128177607.1">
    <property type="nucleotide sequence ID" value="NZ_CP071409.1"/>
</dbReference>
<dbReference type="PANTHER" id="PTHR36121:SF1">
    <property type="entry name" value="PROTEIN SXY"/>
    <property type="match status" value="1"/>
</dbReference>
<feature type="domain" description="TfoX N-terminal" evidence="1">
    <location>
        <begin position="15"/>
        <end position="105"/>
    </location>
</feature>
<dbReference type="AlphaFoldDB" id="A0A443ICZ0"/>
<dbReference type="EMBL" id="JMEE01000031">
    <property type="protein sequence ID" value="RWR01989.1"/>
    <property type="molecule type" value="Genomic_DNA"/>
</dbReference>
<evidence type="ECO:0000313" key="4">
    <source>
        <dbReference type="Proteomes" id="UP000288794"/>
    </source>
</evidence>
<dbReference type="Pfam" id="PF04993">
    <property type="entry name" value="TfoX_N"/>
    <property type="match status" value="1"/>
</dbReference>
<dbReference type="GO" id="GO:0030420">
    <property type="term" value="P:establishment of competence for transformation"/>
    <property type="evidence" value="ECO:0007669"/>
    <property type="project" value="InterPro"/>
</dbReference>
<evidence type="ECO:0000313" key="3">
    <source>
        <dbReference type="EMBL" id="RWR01989.1"/>
    </source>
</evidence>
<dbReference type="PANTHER" id="PTHR36121">
    <property type="entry name" value="PROTEIN SXY"/>
    <property type="match status" value="1"/>
</dbReference>
<protein>
    <submittedName>
        <fullName evidence="3">Competence protein TfoX</fullName>
    </submittedName>
</protein>
<evidence type="ECO:0000259" key="2">
    <source>
        <dbReference type="Pfam" id="PF04994"/>
    </source>
</evidence>
<sequence length="210" mass="23739">MQNSKQRVEQSIRSLASLGKIDARTQFGGYSLAVNKVVFAVIAEGELYLRACEQIQPYIIEGSMAPLIFNKRGMPISLAYYHVNEALWQQPEKLLLLSQGALKHAQREGKTRRLNLRVKDLPNMCVRLEMLLRQVGICSVKMLRETGARRSWLKLKAVNKNIGINTLFALEGAISGYHRAALPVAIQEELRDWFNHANNGAGKREHSELE</sequence>
<accession>A0A443ICZ0</accession>
<dbReference type="PIRSF" id="PIRSF028788">
    <property type="entry name" value="TfoX_Sxy"/>
    <property type="match status" value="1"/>
</dbReference>
<organism evidence="3 4">
    <name type="scientific">[Pantoea] beijingensis</name>
    <dbReference type="NCBI Taxonomy" id="1324864"/>
    <lineage>
        <taxon>Bacteria</taxon>
        <taxon>Pseudomonadati</taxon>
        <taxon>Pseudomonadota</taxon>
        <taxon>Gammaproteobacteria</taxon>
        <taxon>Enterobacterales</taxon>
        <taxon>Erwiniaceae</taxon>
        <taxon>Erwinia</taxon>
    </lineage>
</organism>
<dbReference type="Gene3D" id="1.10.150.20">
    <property type="entry name" value="5' to 3' exonuclease, C-terminal subdomain"/>
    <property type="match status" value="1"/>
</dbReference>
<dbReference type="InterPro" id="IPR026256">
    <property type="entry name" value="TfoX-like_gammaprotbact"/>
</dbReference>
<dbReference type="InterPro" id="IPR007076">
    <property type="entry name" value="TfoX_N"/>
</dbReference>
<reference evidence="3 4" key="1">
    <citation type="submission" date="2014-04" db="EMBL/GenBank/DDBJ databases">
        <title>Draft genome sequence of Pantoea beijingensis strain LMG 27579, an emerging pathogen to Pleurotus eryngii with potential industrial application.</title>
        <authorList>
            <person name="Xu F."/>
            <person name="Liu Y."/>
            <person name="Wang S."/>
            <person name="Yin Y."/>
            <person name="Ma Y."/>
            <person name="Zhao S."/>
            <person name="Rong C."/>
        </authorList>
    </citation>
    <scope>NUCLEOTIDE SEQUENCE [LARGE SCALE GENOMIC DNA]</scope>
    <source>
        <strain evidence="3 4">LMG 27579</strain>
    </source>
</reference>
<comment type="caution">
    <text evidence="3">The sequence shown here is derived from an EMBL/GenBank/DDBJ whole genome shotgun (WGS) entry which is preliminary data.</text>
</comment>
<dbReference type="InterPro" id="IPR047525">
    <property type="entry name" value="TfoX-like"/>
</dbReference>
<dbReference type="Gene3D" id="3.30.1460.30">
    <property type="entry name" value="YgaC/TfoX-N like chaperone"/>
    <property type="match status" value="1"/>
</dbReference>
<dbReference type="Pfam" id="PF04994">
    <property type="entry name" value="TfoX_C"/>
    <property type="match status" value="1"/>
</dbReference>
<proteinExistence type="predicted"/>